<feature type="domain" description="HTH marR-type" evidence="2">
    <location>
        <begin position="1"/>
        <end position="153"/>
    </location>
</feature>
<comment type="caution">
    <text evidence="4">The sequence shown here is derived from an EMBL/GenBank/DDBJ whole genome shotgun (WGS) entry which is preliminary data.</text>
</comment>
<sequence>MCLRQLIGGLFMAVEQRLHERAGTVRSFNRFYTRQIGVLHEHLLESPFSLTEVRILYELAHRPMLTSSDICRELGLNAGYVSRVLKGFEKKGLITRIPLPSDRRAAQLQLTDHGRETYLPLSDASQREVVAMLKRLSEPEQHQLIEAMHQIESLLGDTDSNYLLRDPQPGDMGWIVHRQAVLYAQEYGWNSEYEALTADIVAKYLRDYDPQWERCWVVEKQGGVVGSVFVVREDEATAKLRLLYVDPCARGLGIGGRLVDECLRFARQSGYKKIILWTNSVLIGARKIYERAGFELVEETPHHSFGKDLVGQVWSREL</sequence>
<dbReference type="PANTHER" id="PTHR13947:SF37">
    <property type="entry name" value="LD18367P"/>
    <property type="match status" value="1"/>
</dbReference>
<dbReference type="CDD" id="cd04301">
    <property type="entry name" value="NAT_SF"/>
    <property type="match status" value="1"/>
</dbReference>
<dbReference type="AlphaFoldDB" id="L9UAZ4"/>
<dbReference type="InterPro" id="IPR000835">
    <property type="entry name" value="HTH_MarR-typ"/>
</dbReference>
<proteinExistence type="predicted"/>
<evidence type="ECO:0000313" key="5">
    <source>
        <dbReference type="Proteomes" id="UP000011651"/>
    </source>
</evidence>
<keyword evidence="4" id="KW-0012">Acyltransferase</keyword>
<organism evidence="4 5">
    <name type="scientific">Vreelandella titanicae BH1</name>
    <dbReference type="NCBI Taxonomy" id="1204738"/>
    <lineage>
        <taxon>Bacteria</taxon>
        <taxon>Pseudomonadati</taxon>
        <taxon>Pseudomonadota</taxon>
        <taxon>Gammaproteobacteria</taxon>
        <taxon>Oceanospirillales</taxon>
        <taxon>Halomonadaceae</taxon>
        <taxon>Vreelandella</taxon>
    </lineage>
</organism>
<dbReference type="Gene3D" id="1.10.10.10">
    <property type="entry name" value="Winged helix-like DNA-binding domain superfamily/Winged helix DNA-binding domain"/>
    <property type="match status" value="1"/>
</dbReference>
<evidence type="ECO:0000256" key="1">
    <source>
        <dbReference type="ARBA" id="ARBA00022679"/>
    </source>
</evidence>
<dbReference type="SMART" id="SM00347">
    <property type="entry name" value="HTH_MARR"/>
    <property type="match status" value="1"/>
</dbReference>
<dbReference type="InterPro" id="IPR011991">
    <property type="entry name" value="ArsR-like_HTH"/>
</dbReference>
<evidence type="ECO:0000313" key="4">
    <source>
        <dbReference type="EMBL" id="ELY22004.1"/>
    </source>
</evidence>
<dbReference type="EMBL" id="AOPO01000003">
    <property type="protein sequence ID" value="ELY22004.1"/>
    <property type="molecule type" value="Genomic_DNA"/>
</dbReference>
<dbReference type="CDD" id="cd00090">
    <property type="entry name" value="HTH_ARSR"/>
    <property type="match status" value="1"/>
</dbReference>
<keyword evidence="1 4" id="KW-0808">Transferase</keyword>
<dbReference type="PRINTS" id="PR00598">
    <property type="entry name" value="HTHMARR"/>
</dbReference>
<evidence type="ECO:0000259" key="3">
    <source>
        <dbReference type="PROSITE" id="PS51186"/>
    </source>
</evidence>
<dbReference type="SUPFAM" id="SSF55729">
    <property type="entry name" value="Acyl-CoA N-acyltransferases (Nat)"/>
    <property type="match status" value="1"/>
</dbReference>
<evidence type="ECO:0000259" key="2">
    <source>
        <dbReference type="PROSITE" id="PS50995"/>
    </source>
</evidence>
<dbReference type="GO" id="GO:0008080">
    <property type="term" value="F:N-acetyltransferase activity"/>
    <property type="evidence" value="ECO:0007669"/>
    <property type="project" value="InterPro"/>
</dbReference>
<reference evidence="4 5" key="1">
    <citation type="journal article" date="2013" name="Genome Announc.">
        <title>Draft Genome of the Marine Gammaproteobacterium Halomonas titanicae.</title>
        <authorList>
            <person name="Sanchez-Porro C."/>
            <person name="de la Haba R.R."/>
            <person name="Cruz-Hernandez N."/>
            <person name="Gonzalez J.M."/>
            <person name="Reyes-Guirao C."/>
            <person name="Navarro-Sampedro L."/>
            <person name="Carballo M."/>
            <person name="Ventosa A."/>
        </authorList>
    </citation>
    <scope>NUCLEOTIDE SEQUENCE [LARGE SCALE GENOMIC DNA]</scope>
    <source>
        <strain evidence="4 5">BH1</strain>
    </source>
</reference>
<dbReference type="Proteomes" id="UP000011651">
    <property type="component" value="Unassembled WGS sequence"/>
</dbReference>
<dbReference type="InterPro" id="IPR000182">
    <property type="entry name" value="GNAT_dom"/>
</dbReference>
<dbReference type="PANTHER" id="PTHR13947">
    <property type="entry name" value="GNAT FAMILY N-ACETYLTRANSFERASE"/>
    <property type="match status" value="1"/>
</dbReference>
<dbReference type="InterPro" id="IPR036388">
    <property type="entry name" value="WH-like_DNA-bd_sf"/>
</dbReference>
<dbReference type="InterPro" id="IPR050769">
    <property type="entry name" value="NAT_camello-type"/>
</dbReference>
<dbReference type="PROSITE" id="PS50995">
    <property type="entry name" value="HTH_MARR_2"/>
    <property type="match status" value="1"/>
</dbReference>
<gene>
    <name evidence="4" type="ORF">HALTITAN_1133</name>
</gene>
<dbReference type="GO" id="GO:0003700">
    <property type="term" value="F:DNA-binding transcription factor activity"/>
    <property type="evidence" value="ECO:0007669"/>
    <property type="project" value="InterPro"/>
</dbReference>
<accession>L9UAZ4</accession>
<dbReference type="InterPro" id="IPR016181">
    <property type="entry name" value="Acyl_CoA_acyltransferase"/>
</dbReference>
<name>L9UAZ4_9GAMM</name>
<protein>
    <submittedName>
        <fullName evidence="4">Acyl-CoA N-acyltransferase</fullName>
    </submittedName>
</protein>
<dbReference type="PROSITE" id="PS51186">
    <property type="entry name" value="GNAT"/>
    <property type="match status" value="1"/>
</dbReference>
<dbReference type="SUPFAM" id="SSF46785">
    <property type="entry name" value="Winged helix' DNA-binding domain"/>
    <property type="match status" value="1"/>
</dbReference>
<dbReference type="InterPro" id="IPR036390">
    <property type="entry name" value="WH_DNA-bd_sf"/>
</dbReference>
<dbReference type="PATRIC" id="fig|1204738.3.peg.1708"/>
<dbReference type="Gene3D" id="3.40.630.30">
    <property type="match status" value="1"/>
</dbReference>
<feature type="domain" description="N-acetyltransferase" evidence="3">
    <location>
        <begin position="175"/>
        <end position="318"/>
    </location>
</feature>
<dbReference type="Pfam" id="PF13508">
    <property type="entry name" value="Acetyltransf_7"/>
    <property type="match status" value="1"/>
</dbReference>
<dbReference type="Pfam" id="PF12802">
    <property type="entry name" value="MarR_2"/>
    <property type="match status" value="1"/>
</dbReference>